<keyword evidence="4" id="KW-0325">Glycoprotein</keyword>
<accession>A0ABD3I688</accession>
<keyword evidence="9" id="KW-1185">Reference proteome</keyword>
<dbReference type="InterPro" id="IPR001382">
    <property type="entry name" value="Glyco_hydro_47"/>
</dbReference>
<evidence type="ECO:0000256" key="4">
    <source>
        <dbReference type="ARBA" id="ARBA00023180"/>
    </source>
</evidence>
<dbReference type="SUPFAM" id="SSF48225">
    <property type="entry name" value="Seven-hairpin glycosidases"/>
    <property type="match status" value="1"/>
</dbReference>
<name>A0ABD3I688_9MARC</name>
<keyword evidence="7" id="KW-0378">Hydrolase</keyword>
<dbReference type="Gene3D" id="1.50.10.10">
    <property type="match status" value="1"/>
</dbReference>
<evidence type="ECO:0000313" key="9">
    <source>
        <dbReference type="Proteomes" id="UP001633002"/>
    </source>
</evidence>
<feature type="active site" evidence="5">
    <location>
        <position position="287"/>
    </location>
</feature>
<protein>
    <recommendedName>
        <fullName evidence="7">alpha-1,2-Mannosidase</fullName>
        <ecNumber evidence="7">3.2.1.-</ecNumber>
    </recommendedName>
</protein>
<keyword evidence="6" id="KW-0479">Metal-binding</keyword>
<evidence type="ECO:0000256" key="6">
    <source>
        <dbReference type="PIRSR" id="PIRSR601382-2"/>
    </source>
</evidence>
<dbReference type="PANTHER" id="PTHR45679">
    <property type="entry name" value="ER DEGRADATION-ENHANCING ALPHA-MANNOSIDASE-LIKE PROTEIN 2"/>
    <property type="match status" value="1"/>
</dbReference>
<dbReference type="InterPro" id="IPR036026">
    <property type="entry name" value="Seven-hairpin_glycosidases"/>
</dbReference>
<dbReference type="Pfam" id="PF01532">
    <property type="entry name" value="Glyco_hydro_47"/>
    <property type="match status" value="1"/>
</dbReference>
<feature type="active site" evidence="5">
    <location>
        <position position="401"/>
    </location>
</feature>
<comment type="similarity">
    <text evidence="2 7">Belongs to the glycosyl hydrolase 47 family.</text>
</comment>
<sequence>MSMDPIARKSGIDGAWRGLTILMMSVLSFMYLLGESVPIVSAGPEYITSLREDVRQMFHHAYDNYMTYAFPHDELKPLSRSYTDSLGELGNLKLEHLSETYNGTALTLIDSLTSLAIIGNSSEFEKSVIWLGENLSFDLDVRVNLFECNIRVLGGLVSAHMLALDSKKGLMRSGYEGQLLRLAEDLGRRLLPAFNTPTGIPYAWVNLKHGIRENETPETSTSGCGSLILEMGALSRLTGNPEYEVAAMQALRKLWSMRTPLNLVGTTLNVITGQWIEYSSGIGAGVDSFYEYLIKAYILFGEDEYWTMFQDAYTAVQQHYRQGPWYRDADIRTGGPTHRQLTSLQAFWPGLQVLVGDVAAANETHRQFVQVWEKYGVIPERYLFDREIVHPTERYYPLRPELAESTFFLYQATKDPWYLRVGEVLVNSLNIYTRVAGGFASVRDVMTMELEDHQHSFFLSETCKYLYLLFDDSFLKGGNYVFTTEGHPLPVLRAWQQWLPPSKCSPNQEMKRESKDNALDFRICPNLQWKGCRNCSRRVESACHVLDNQAGHRCKLDADCGVDAVSCRRRSCSASGYCGTWP</sequence>
<keyword evidence="6" id="KW-0106">Calcium</keyword>
<keyword evidence="3" id="KW-0256">Endoplasmic reticulum</keyword>
<organism evidence="8 9">
    <name type="scientific">Riccia sorocarpa</name>
    <dbReference type="NCBI Taxonomy" id="122646"/>
    <lineage>
        <taxon>Eukaryota</taxon>
        <taxon>Viridiplantae</taxon>
        <taxon>Streptophyta</taxon>
        <taxon>Embryophyta</taxon>
        <taxon>Marchantiophyta</taxon>
        <taxon>Marchantiopsida</taxon>
        <taxon>Marchantiidae</taxon>
        <taxon>Marchantiales</taxon>
        <taxon>Ricciaceae</taxon>
        <taxon>Riccia</taxon>
    </lineage>
</organism>
<dbReference type="GO" id="GO:0005783">
    <property type="term" value="C:endoplasmic reticulum"/>
    <property type="evidence" value="ECO:0007669"/>
    <property type="project" value="UniProtKB-SubCell"/>
</dbReference>
<comment type="caution">
    <text evidence="8">The sequence shown here is derived from an EMBL/GenBank/DDBJ whole genome shotgun (WGS) entry which is preliminary data.</text>
</comment>
<evidence type="ECO:0000256" key="2">
    <source>
        <dbReference type="ARBA" id="ARBA00007658"/>
    </source>
</evidence>
<dbReference type="InterPro" id="IPR012341">
    <property type="entry name" value="6hp_glycosidase-like_sf"/>
</dbReference>
<feature type="active site" description="Proton donor" evidence="5">
    <location>
        <position position="147"/>
    </location>
</feature>
<feature type="active site" description="Proton donor" evidence="5">
    <location>
        <position position="380"/>
    </location>
</feature>
<comment type="cofactor">
    <cofactor evidence="6">
        <name>Ca(2+)</name>
        <dbReference type="ChEBI" id="CHEBI:29108"/>
    </cofactor>
</comment>
<evidence type="ECO:0000256" key="1">
    <source>
        <dbReference type="ARBA" id="ARBA00004240"/>
    </source>
</evidence>
<dbReference type="GO" id="GO:0004559">
    <property type="term" value="F:alpha-mannosidase activity"/>
    <property type="evidence" value="ECO:0007669"/>
    <property type="project" value="UniProtKB-ARBA"/>
</dbReference>
<comment type="subcellular location">
    <subcellularLocation>
        <location evidence="1">Endoplasmic reticulum</location>
    </subcellularLocation>
</comment>
<gene>
    <name evidence="8" type="ORF">R1sor_011205</name>
</gene>
<evidence type="ECO:0000313" key="8">
    <source>
        <dbReference type="EMBL" id="KAL3697129.1"/>
    </source>
</evidence>
<evidence type="ECO:0000256" key="3">
    <source>
        <dbReference type="ARBA" id="ARBA00022824"/>
    </source>
</evidence>
<evidence type="ECO:0000256" key="5">
    <source>
        <dbReference type="PIRSR" id="PIRSR601382-1"/>
    </source>
</evidence>
<feature type="binding site" evidence="6">
    <location>
        <position position="484"/>
    </location>
    <ligand>
        <name>Ca(2+)</name>
        <dbReference type="ChEBI" id="CHEBI:29108"/>
    </ligand>
</feature>
<dbReference type="PRINTS" id="PR00747">
    <property type="entry name" value="GLYHDRLASE47"/>
</dbReference>
<dbReference type="EC" id="3.2.1.-" evidence="7"/>
<dbReference type="EMBL" id="JBJQOH010000002">
    <property type="protein sequence ID" value="KAL3697129.1"/>
    <property type="molecule type" value="Genomic_DNA"/>
</dbReference>
<dbReference type="PANTHER" id="PTHR45679:SF5">
    <property type="entry name" value="ER DEGRADATION-ENHANCING ALPHA-MANNOSIDASE-LIKE PROTEIN 1"/>
    <property type="match status" value="1"/>
</dbReference>
<dbReference type="InterPro" id="IPR044674">
    <property type="entry name" value="EDEM1/2/3"/>
</dbReference>
<keyword evidence="7" id="KW-0326">Glycosidase</keyword>
<proteinExistence type="inferred from homology"/>
<dbReference type="Proteomes" id="UP001633002">
    <property type="component" value="Unassembled WGS sequence"/>
</dbReference>
<reference evidence="8 9" key="1">
    <citation type="submission" date="2024-09" db="EMBL/GenBank/DDBJ databases">
        <title>Chromosome-scale assembly of Riccia sorocarpa.</title>
        <authorList>
            <person name="Paukszto L."/>
        </authorList>
    </citation>
    <scope>NUCLEOTIDE SEQUENCE [LARGE SCALE GENOMIC DNA]</scope>
    <source>
        <strain evidence="8">LP-2024</strain>
        <tissue evidence="8">Aerial parts of the thallus</tissue>
    </source>
</reference>
<evidence type="ECO:0000256" key="7">
    <source>
        <dbReference type="RuleBase" id="RU361193"/>
    </source>
</evidence>
<dbReference type="AlphaFoldDB" id="A0ABD3I688"/>